<reference evidence="5 6" key="1">
    <citation type="submission" date="2021-05" db="EMBL/GenBank/DDBJ databases">
        <title>Direct Submission.</title>
        <authorList>
            <person name="Li K."/>
            <person name="Gao J."/>
        </authorList>
    </citation>
    <scope>NUCLEOTIDE SEQUENCE [LARGE SCALE GENOMIC DNA]</scope>
    <source>
        <strain evidence="5 6">Mg02</strain>
    </source>
</reference>
<keyword evidence="3" id="KW-0812">Transmembrane</keyword>
<dbReference type="Proteomes" id="UP000676079">
    <property type="component" value="Chromosome"/>
</dbReference>
<keyword evidence="6" id="KW-1185">Reference proteome</keyword>
<feature type="transmembrane region" description="Helical" evidence="3">
    <location>
        <begin position="25"/>
        <end position="49"/>
    </location>
</feature>
<proteinExistence type="predicted"/>
<keyword evidence="3" id="KW-1133">Transmembrane helix</keyword>
<dbReference type="InterPro" id="IPR029051">
    <property type="entry name" value="DUF4352"/>
</dbReference>
<gene>
    <name evidence="5" type="ORF">KGD84_17060</name>
</gene>
<evidence type="ECO:0000259" key="4">
    <source>
        <dbReference type="Pfam" id="PF11611"/>
    </source>
</evidence>
<organism evidence="5 6">
    <name type="scientific">Nocardiopsis changdeensis</name>
    <dbReference type="NCBI Taxonomy" id="2831969"/>
    <lineage>
        <taxon>Bacteria</taxon>
        <taxon>Bacillati</taxon>
        <taxon>Actinomycetota</taxon>
        <taxon>Actinomycetes</taxon>
        <taxon>Streptosporangiales</taxon>
        <taxon>Nocardiopsidaceae</taxon>
        <taxon>Nocardiopsis</taxon>
    </lineage>
</organism>
<protein>
    <submittedName>
        <fullName evidence="5">DUF4352 domain-containing protein</fullName>
    </submittedName>
</protein>
<evidence type="ECO:0000313" key="5">
    <source>
        <dbReference type="EMBL" id="QUX20245.1"/>
    </source>
</evidence>
<dbReference type="RefSeq" id="WP_220561439.1">
    <property type="nucleotide sequence ID" value="NZ_CP074133.1"/>
</dbReference>
<sequence>MYEQPPGEPQQPWQRPPRSQENWPWVLLGCGIAALLVLILMVACTASFFGTVLSPSGSGDGGVGTSEDTSEGPDAPGDGDGGISAEGESQDIGIGEPGVMADWRITVDSVETSPTYGDGYSLEEAQGEFHLVGLTVENIGREVGHFSEEDLTLIDAEGNRHEADTSILADGALSSEQVNPGNRVMGTVAFDLPEGAQPTVLEVSGAGAPLEILLD</sequence>
<evidence type="ECO:0000256" key="1">
    <source>
        <dbReference type="ARBA" id="ARBA00022729"/>
    </source>
</evidence>
<feature type="region of interest" description="Disordered" evidence="2">
    <location>
        <begin position="55"/>
        <end position="95"/>
    </location>
</feature>
<feature type="domain" description="DUF4352" evidence="4">
    <location>
        <begin position="93"/>
        <end position="204"/>
    </location>
</feature>
<keyword evidence="1" id="KW-0732">Signal</keyword>
<accession>A0ABX8BER8</accession>
<evidence type="ECO:0000256" key="2">
    <source>
        <dbReference type="SAM" id="MobiDB-lite"/>
    </source>
</evidence>
<evidence type="ECO:0000313" key="6">
    <source>
        <dbReference type="Proteomes" id="UP000676079"/>
    </source>
</evidence>
<dbReference type="EMBL" id="CP074133">
    <property type="protein sequence ID" value="QUX20245.1"/>
    <property type="molecule type" value="Genomic_DNA"/>
</dbReference>
<name>A0ABX8BER8_9ACTN</name>
<dbReference type="Gene3D" id="2.60.40.1240">
    <property type="match status" value="1"/>
</dbReference>
<keyword evidence="3" id="KW-0472">Membrane</keyword>
<evidence type="ECO:0000256" key="3">
    <source>
        <dbReference type="SAM" id="Phobius"/>
    </source>
</evidence>
<dbReference type="InterPro" id="IPR029050">
    <property type="entry name" value="Immunoprotect_excell_Ig-like"/>
</dbReference>
<dbReference type="Pfam" id="PF11611">
    <property type="entry name" value="DUF4352"/>
    <property type="match status" value="1"/>
</dbReference>